<feature type="region of interest" description="Disordered" evidence="6">
    <location>
        <begin position="615"/>
        <end position="635"/>
    </location>
</feature>
<evidence type="ECO:0000256" key="3">
    <source>
        <dbReference type="ARBA" id="ARBA00022679"/>
    </source>
</evidence>
<dbReference type="GO" id="GO:0008168">
    <property type="term" value="F:methyltransferase activity"/>
    <property type="evidence" value="ECO:0007669"/>
    <property type="project" value="UniProtKB-KW"/>
</dbReference>
<reference evidence="8 9" key="1">
    <citation type="journal article" date="2019" name="Int. J. Syst. Evol. Microbiol.">
        <title>The Global Catalogue of Microorganisms (GCM) 10K type strain sequencing project: providing services to taxonomists for standard genome sequencing and annotation.</title>
        <authorList>
            <consortium name="The Broad Institute Genomics Platform"/>
            <consortium name="The Broad Institute Genome Sequencing Center for Infectious Disease"/>
            <person name="Wu L."/>
            <person name="Ma J."/>
        </authorList>
    </citation>
    <scope>NUCLEOTIDE SEQUENCE [LARGE SCALE GENOMIC DNA]</scope>
    <source>
        <strain evidence="8 9">JCM 3367</strain>
    </source>
</reference>
<keyword evidence="4" id="KW-0949">S-adenosyl-L-methionine</keyword>
<dbReference type="InterPro" id="IPR050953">
    <property type="entry name" value="N4_N6_ade-DNA_methylase"/>
</dbReference>
<dbReference type="InterPro" id="IPR011639">
    <property type="entry name" value="MethylTrfase_TaqI-like_dom"/>
</dbReference>
<evidence type="ECO:0000256" key="6">
    <source>
        <dbReference type="SAM" id="MobiDB-lite"/>
    </source>
</evidence>
<dbReference type="InterPro" id="IPR029063">
    <property type="entry name" value="SAM-dependent_MTases_sf"/>
</dbReference>
<evidence type="ECO:0000256" key="4">
    <source>
        <dbReference type="ARBA" id="ARBA00022691"/>
    </source>
</evidence>
<name>A0ABN3NR50_9ACTN</name>
<protein>
    <recommendedName>
        <fullName evidence="1">site-specific DNA-methyltransferase (adenine-specific)</fullName>
        <ecNumber evidence="1">2.1.1.72</ecNumber>
    </recommendedName>
</protein>
<dbReference type="EMBL" id="BAAARY010000023">
    <property type="protein sequence ID" value="GAA2530955.1"/>
    <property type="molecule type" value="Genomic_DNA"/>
</dbReference>
<comment type="caution">
    <text evidence="8">The sequence shown here is derived from an EMBL/GenBank/DDBJ whole genome shotgun (WGS) entry which is preliminary data.</text>
</comment>
<dbReference type="RefSeq" id="WP_344174145.1">
    <property type="nucleotide sequence ID" value="NZ_BAAARY010000023.1"/>
</dbReference>
<evidence type="ECO:0000313" key="9">
    <source>
        <dbReference type="Proteomes" id="UP001499978"/>
    </source>
</evidence>
<dbReference type="SUPFAM" id="SSF53335">
    <property type="entry name" value="S-adenosyl-L-methionine-dependent methyltransferases"/>
    <property type="match status" value="1"/>
</dbReference>
<evidence type="ECO:0000256" key="2">
    <source>
        <dbReference type="ARBA" id="ARBA00022603"/>
    </source>
</evidence>
<evidence type="ECO:0000256" key="1">
    <source>
        <dbReference type="ARBA" id="ARBA00011900"/>
    </source>
</evidence>
<feature type="domain" description="Type II methyltransferase M.TaqI-like" evidence="7">
    <location>
        <begin position="545"/>
        <end position="788"/>
    </location>
</feature>
<evidence type="ECO:0000259" key="7">
    <source>
        <dbReference type="Pfam" id="PF07669"/>
    </source>
</evidence>
<dbReference type="PRINTS" id="PR00507">
    <property type="entry name" value="N12N6MTFRASE"/>
</dbReference>
<dbReference type="Proteomes" id="UP001499978">
    <property type="component" value="Unassembled WGS sequence"/>
</dbReference>
<keyword evidence="2 8" id="KW-0489">Methyltransferase</keyword>
<dbReference type="Gene3D" id="3.40.50.150">
    <property type="entry name" value="Vaccinia Virus protein VP39"/>
    <property type="match status" value="2"/>
</dbReference>
<dbReference type="PANTHER" id="PTHR33841">
    <property type="entry name" value="DNA METHYLTRANSFERASE YEEA-RELATED"/>
    <property type="match status" value="1"/>
</dbReference>
<comment type="catalytic activity">
    <reaction evidence="5">
        <text>a 2'-deoxyadenosine in DNA + S-adenosyl-L-methionine = an N(6)-methyl-2'-deoxyadenosine in DNA + S-adenosyl-L-homocysteine + H(+)</text>
        <dbReference type="Rhea" id="RHEA:15197"/>
        <dbReference type="Rhea" id="RHEA-COMP:12418"/>
        <dbReference type="Rhea" id="RHEA-COMP:12419"/>
        <dbReference type="ChEBI" id="CHEBI:15378"/>
        <dbReference type="ChEBI" id="CHEBI:57856"/>
        <dbReference type="ChEBI" id="CHEBI:59789"/>
        <dbReference type="ChEBI" id="CHEBI:90615"/>
        <dbReference type="ChEBI" id="CHEBI:90616"/>
        <dbReference type="EC" id="2.1.1.72"/>
    </reaction>
</comment>
<evidence type="ECO:0000313" key="8">
    <source>
        <dbReference type="EMBL" id="GAA2530955.1"/>
    </source>
</evidence>
<dbReference type="GO" id="GO:0032259">
    <property type="term" value="P:methylation"/>
    <property type="evidence" value="ECO:0007669"/>
    <property type="project" value="UniProtKB-KW"/>
</dbReference>
<organism evidence="8 9">
    <name type="scientific">Pilimelia columellifera subsp. columellifera</name>
    <dbReference type="NCBI Taxonomy" id="706583"/>
    <lineage>
        <taxon>Bacteria</taxon>
        <taxon>Bacillati</taxon>
        <taxon>Actinomycetota</taxon>
        <taxon>Actinomycetes</taxon>
        <taxon>Micromonosporales</taxon>
        <taxon>Micromonosporaceae</taxon>
        <taxon>Pilimelia</taxon>
    </lineage>
</organism>
<accession>A0ABN3NR50</accession>
<evidence type="ECO:0000256" key="5">
    <source>
        <dbReference type="ARBA" id="ARBA00047942"/>
    </source>
</evidence>
<proteinExistence type="predicted"/>
<dbReference type="Pfam" id="PF07669">
    <property type="entry name" value="Eco57I"/>
    <property type="match status" value="1"/>
</dbReference>
<dbReference type="EC" id="2.1.1.72" evidence="1"/>
<keyword evidence="9" id="KW-1185">Reference proteome</keyword>
<sequence length="1328" mass="147256">MATEARFPSVRLEGGLLPGDLLTQVADGVDLPGLAPTEYGLPAGETLRQEASRVWERLCGAWAAFTTDLDRAAPAKAGHTRDRWLHPLLDALGYHDLAATGAGGLPVGERAFPVSHLAGPAPVHLLGWGVELDRRTPGLAGAAGAAPQSMCQELLNASDAHLWAVLSNGQRLRLLRDSTSLVGSAYVEFDLEAIFDGDLFADFALLLAMCHRSRVAVRDEAVGAASCWLERWRDTAAEQGTRARERMRRGVAEAIQRVGTGLLRHPDNTQLRKQLASGDLTTEDYQRGLLRWVYRTLFWFVAEDRDLLHLPDADPLARQRYSDYYSAAHLRQVARRRRGNRQSDLWHSVTLVWRALAREDGRPELGLTGLGGLFDSGPLDEPIDDAALANEDLLHAIRCLSVTTDDTGRRRTVDFRHLDAEELGSVYEQLLELHPHHDPAEQTFTLAGAHGSERKKSGSYYTPTALVDCLLDSTLNPLIDRAAAATDPQAALLALTVCDPACGSGHFLVGAARRIAKRLAAVRTGEAEPPPSAVREALREVVDRCVYGVDINPMAAELARISLWLETLSPGAPLTFLDANIRVGNSLLGATPALLAGGLPDETFKPILGDDKKHTSALAKRNRDERRTHTGQGTLLDESELRAAQLRLARTARDILDRETPFTLADAHVRQARHRDYEHSPELRHAREVADAWCAAFVWPKTPDAPPAITTRVLADFAADPLSLAGESRGELGRLTAAYRFFHWHLEFPHIFTDPAGDPEPTTGWTGGFTCVIGNVPWEHIELKEQEFFEQRAPEIAAAAGAKRKKLIAALPQTDPVLATAYEDAKRQLDGQRHFGGNSGVFPLTGRGRIKTDPLFAELGRSLIGPDGRFGIVLPTGIATDATTQYFFRDLVVTGALASLYDFENSKPTFENVHRSFKFCLLTMAGRGERVAAADFAFFMRDVADLARVDARFTLTPEEITLLNPNTGTCPVFRSRRDAEITLGIYRRVPVLVREGDPDGNPWGVSFMQGLFNMTSDSHLFHTRAELEADGWTLTGNTFTRGPATMLPLYEAKMIHHYDHRWATYEPDGTTRDVTLTEKQDPNFVVQPRYWVPAPDVDAKLANRWHHPWLLGWRDITNTTNERTTIASPFPRSGVGNNMPIHLSKTDIEMALLTADLASFAHDFPTRLKVGGTHLNFFIYEQNPALPPWLYRQRCPWSKELSLSEWLATLVKELIVTAWDMEVFAGDLGDDGPPFRWDVERRALLRAELDAAYFHLYGVVRDDVDYVMETFPIVKRKDIAAHGEFRTKRLILEIYDAMADAIVTGKPYQTILDPPPGHGPRHPAKTNK</sequence>
<gene>
    <name evidence="8" type="ORF">GCM10010201_33120</name>
</gene>
<keyword evidence="3" id="KW-0808">Transferase</keyword>
<dbReference type="PANTHER" id="PTHR33841:SF1">
    <property type="entry name" value="DNA METHYLTRANSFERASE A"/>
    <property type="match status" value="1"/>
</dbReference>